<dbReference type="OrthoDB" id="301771at2157"/>
<dbReference type="SMART" id="SM00882">
    <property type="entry name" value="CoA_trans"/>
    <property type="match status" value="1"/>
</dbReference>
<keyword evidence="1" id="KW-0808">Transferase</keyword>
<dbReference type="GO" id="GO:0008410">
    <property type="term" value="F:CoA-transferase activity"/>
    <property type="evidence" value="ECO:0007669"/>
    <property type="project" value="InterPro"/>
</dbReference>
<dbReference type="SUPFAM" id="SSF100950">
    <property type="entry name" value="NagB/RpiA/CoA transferase-like"/>
    <property type="match status" value="1"/>
</dbReference>
<name>A0A031LNJ6_9CREN</name>
<keyword evidence="2" id="KW-1185">Reference proteome</keyword>
<dbReference type="EMBL" id="JFZT01000045">
    <property type="protein sequence ID" value="EZQ04719.1"/>
    <property type="molecule type" value="Genomic_DNA"/>
</dbReference>
<protein>
    <submittedName>
        <fullName evidence="1">CoA-transferase</fullName>
    </submittedName>
</protein>
<comment type="caution">
    <text evidence="1">The sequence shown here is derived from an EMBL/GenBank/DDBJ whole genome shotgun (WGS) entry which is preliminary data.</text>
</comment>
<dbReference type="PANTHER" id="PTHR43293:SF3">
    <property type="entry name" value="CHOLESTEROL RING-CLEAVING HYDROLASE IPDB SUBUNIT"/>
    <property type="match status" value="1"/>
</dbReference>
<proteinExistence type="predicted"/>
<dbReference type="Pfam" id="PF01144">
    <property type="entry name" value="CoA_trans"/>
    <property type="match status" value="1"/>
</dbReference>
<dbReference type="Gene3D" id="3.30.30.40">
    <property type="match status" value="1"/>
</dbReference>
<gene>
    <name evidence="1" type="ORF">CM19_08360</name>
</gene>
<reference evidence="1 2" key="1">
    <citation type="submission" date="2014-03" db="EMBL/GenBank/DDBJ databases">
        <title>Draft genome sequence of the novel thermoacidophilic archaea Acidianus copahuensis ALE1 strain, isolated from Copahue volcanic area in Neuquen Argentina.</title>
        <authorList>
            <person name="Urbieta M.S."/>
            <person name="Rascovan N."/>
            <person name="Castro C."/>
            <person name="Revale S."/>
            <person name="Giaveno M.A."/>
            <person name="Vazquez M.P."/>
            <person name="Donati E.R."/>
        </authorList>
    </citation>
    <scope>NUCLEOTIDE SEQUENCE [LARGE SCALE GENOMIC DNA]</scope>
    <source>
        <strain evidence="1 2">ALE1</strain>
    </source>
</reference>
<dbReference type="InterPro" id="IPR037171">
    <property type="entry name" value="NagB/RpiA_transferase-like"/>
</dbReference>
<evidence type="ECO:0000313" key="1">
    <source>
        <dbReference type="EMBL" id="EZQ04719.1"/>
    </source>
</evidence>
<accession>A0A031LNJ6</accession>
<sequence length="252" mass="28057">MENKLVDIRDALDLIKSGDTITVSGVSIHRNPMSMVMEIVKDGPRNLGFIDREPGLALEVLLSSNVLRKVRVAMATLEWFGMLPSFRKKIENEEVEFLEDTCGAFMAGIRAGAFGIPFMPVKGILGSDLISLHEKVNSWKVVEDPFSNEKIVLVKAITPDVAIIHVNKADIEGNAEIEGPVYEDEFKARASKKVIVTTEEIVDKNYFKKRRPSLIAEHVTAVINSPRGAEPTSMFPLYDADYDEILKILKQA</sequence>
<dbReference type="Proteomes" id="UP000024332">
    <property type="component" value="Unassembled WGS sequence"/>
</dbReference>
<evidence type="ECO:0000313" key="2">
    <source>
        <dbReference type="Proteomes" id="UP000024332"/>
    </source>
</evidence>
<dbReference type="AlphaFoldDB" id="A0A031LNJ6"/>
<dbReference type="InterPro" id="IPR004165">
    <property type="entry name" value="CoA_trans_fam_I"/>
</dbReference>
<organism evidence="1 2">
    <name type="scientific">Candidatus Acidianus copahuensis</name>
    <dbReference type="NCBI Taxonomy" id="1160895"/>
    <lineage>
        <taxon>Archaea</taxon>
        <taxon>Thermoproteota</taxon>
        <taxon>Thermoprotei</taxon>
        <taxon>Sulfolobales</taxon>
        <taxon>Sulfolobaceae</taxon>
        <taxon>Acidianus</taxon>
    </lineage>
</organism>
<dbReference type="RefSeq" id="WP_048099910.1">
    <property type="nucleotide sequence ID" value="NZ_JFZT01000045.1"/>
</dbReference>
<dbReference type="Gene3D" id="3.40.1080.10">
    <property type="entry name" value="Glutaconate Coenzyme A-transferase"/>
    <property type="match status" value="1"/>
</dbReference>
<dbReference type="STRING" id="1160895.CM19_08360"/>
<dbReference type="PANTHER" id="PTHR43293">
    <property type="entry name" value="ACETATE COA-TRANSFERASE YDIF"/>
    <property type="match status" value="1"/>
</dbReference>